<protein>
    <submittedName>
        <fullName evidence="1">Uncharacterized protein</fullName>
    </submittedName>
</protein>
<dbReference type="AlphaFoldDB" id="A0A2D2AV45"/>
<gene>
    <name evidence="1" type="ORF">CSW64_05475</name>
</gene>
<dbReference type="Proteomes" id="UP000228945">
    <property type="component" value="Chromosome"/>
</dbReference>
<reference evidence="1 2" key="1">
    <citation type="submission" date="2017-10" db="EMBL/GenBank/DDBJ databases">
        <title>Genome sequence of Caulobacter mirabilis FWC38.</title>
        <authorList>
            <person name="Fiebig A."/>
            <person name="Crosson S."/>
        </authorList>
    </citation>
    <scope>NUCLEOTIDE SEQUENCE [LARGE SCALE GENOMIC DNA]</scope>
    <source>
        <strain evidence="1 2">FWC 38</strain>
    </source>
</reference>
<name>A0A2D2AV45_9CAUL</name>
<accession>A0A2D2AV45</accession>
<evidence type="ECO:0000313" key="1">
    <source>
        <dbReference type="EMBL" id="ATQ41902.1"/>
    </source>
</evidence>
<organism evidence="1 2">
    <name type="scientific">Caulobacter mirabilis</name>
    <dbReference type="NCBI Taxonomy" id="69666"/>
    <lineage>
        <taxon>Bacteria</taxon>
        <taxon>Pseudomonadati</taxon>
        <taxon>Pseudomonadota</taxon>
        <taxon>Alphaproteobacteria</taxon>
        <taxon>Caulobacterales</taxon>
        <taxon>Caulobacteraceae</taxon>
        <taxon>Caulobacter</taxon>
    </lineage>
</organism>
<keyword evidence="2" id="KW-1185">Reference proteome</keyword>
<evidence type="ECO:0000313" key="2">
    <source>
        <dbReference type="Proteomes" id="UP000228945"/>
    </source>
</evidence>
<dbReference type="KEGG" id="cmb:CSW64_05475"/>
<sequence length="59" mass="6679">MRILEARMVLRGVGPCLIARLMRAERDEEAETDWLLFGPTDPEVVEDDAPPLRMLLAAE</sequence>
<proteinExistence type="predicted"/>
<dbReference type="EMBL" id="CP024201">
    <property type="protein sequence ID" value="ATQ41902.1"/>
    <property type="molecule type" value="Genomic_DNA"/>
</dbReference>